<dbReference type="Pfam" id="PF13889">
    <property type="entry name" value="Chromosome_seg"/>
    <property type="match status" value="1"/>
</dbReference>
<feature type="compositionally biased region" description="Polar residues" evidence="1">
    <location>
        <begin position="263"/>
        <end position="277"/>
    </location>
</feature>
<feature type="domain" description="Atos-like conserved" evidence="2">
    <location>
        <begin position="339"/>
        <end position="414"/>
    </location>
</feature>
<dbReference type="PANTHER" id="PTHR13199">
    <property type="entry name" value="GH03947P"/>
    <property type="match status" value="1"/>
</dbReference>
<dbReference type="InterPro" id="IPR051506">
    <property type="entry name" value="ATOS_Transcription_Regulators"/>
</dbReference>
<sequence length="664" mass="73012">MRRPSEESMRSQFLDGPLPDCDADEPASPTQAVLTAMTDANLGVSDRVELIERIKRGESPTWVPNRTLEDFFHNHNDPPHRRSPESTRTVSSPLLPAAEIGKSPKSSAPVEDKDLAPASEIERPRSALHAGDFTHHHDNFSQTENHRETPSLDTSFATAQTESAPFGSSPTTPWFTPGPPGYNPFRADARFQPSSPRSPCESPTRPSAPSLPSSFILKAPTSPLVQSSTNTDLGYSPRTEPIDISGNSMKASRRHTLPPRSFYSLQASPPGQQTTLGSGRHLTPARRETAFPYQAHQPRRSLSSNINLPTNMAPQTPIFLRSRRTSLSSETSPLQRAPMVGSYEESILRGRMSTVPSKPLNFVAQIGVLGLGNCKPHLRCPAHVSVPFPAVFYSYANAGVGRTSSVEEGPSPYVGLVDIENALGKPDEGKQERRKRRHLAAAADVEDLNSGNEGSELPIAGVTENNNSRRRREKRKRRSSSPRAPPGGSYRIPQKGQLQIVIKNPNKTAVKLFLVPYDLKDMEPGTKTFIRQRSYSTGPIIEMPIAGSSPSGADVPRRSSLKLENVKDRPTLRYLIHLHICCPSRGRYYLYKSIRVVFANRVPDGKEKLINEIQFPEPRYSTYKPSRDSNVGTSGGATASFVAAEKAFRRRSSGFGLQSVESDM</sequence>
<name>A0A9P8IHQ5_9PEZI</name>
<feature type="non-terminal residue" evidence="3">
    <location>
        <position position="664"/>
    </location>
</feature>
<evidence type="ECO:0000259" key="2">
    <source>
        <dbReference type="SMART" id="SM01177"/>
    </source>
</evidence>
<feature type="region of interest" description="Disordered" evidence="1">
    <location>
        <begin position="131"/>
        <end position="281"/>
    </location>
</feature>
<feature type="compositionally biased region" description="Basic and acidic residues" evidence="1">
    <location>
        <begin position="132"/>
        <end position="150"/>
    </location>
</feature>
<dbReference type="SMART" id="SM01177">
    <property type="entry name" value="DUF4210"/>
    <property type="match status" value="1"/>
</dbReference>
<dbReference type="Proteomes" id="UP000750711">
    <property type="component" value="Unassembled WGS sequence"/>
</dbReference>
<comment type="caution">
    <text evidence="3">The sequence shown here is derived from an EMBL/GenBank/DDBJ whole genome shotgun (WGS) entry which is preliminary data.</text>
</comment>
<dbReference type="AlphaFoldDB" id="A0A9P8IHQ5"/>
<dbReference type="PANTHER" id="PTHR13199:SF11">
    <property type="entry name" value="PROTEIN ATOSSA"/>
    <property type="match status" value="1"/>
</dbReference>
<feature type="compositionally biased region" description="Polar residues" evidence="1">
    <location>
        <begin position="223"/>
        <end position="233"/>
    </location>
</feature>
<feature type="region of interest" description="Disordered" evidence="1">
    <location>
        <begin position="1"/>
        <end position="29"/>
    </location>
</feature>
<gene>
    <name evidence="3" type="ORF">GP486_007272</name>
</gene>
<organism evidence="3 4">
    <name type="scientific">Trichoglossum hirsutum</name>
    <dbReference type="NCBI Taxonomy" id="265104"/>
    <lineage>
        <taxon>Eukaryota</taxon>
        <taxon>Fungi</taxon>
        <taxon>Dikarya</taxon>
        <taxon>Ascomycota</taxon>
        <taxon>Pezizomycotina</taxon>
        <taxon>Geoglossomycetes</taxon>
        <taxon>Geoglossales</taxon>
        <taxon>Geoglossaceae</taxon>
        <taxon>Trichoglossum</taxon>
    </lineage>
</organism>
<evidence type="ECO:0000256" key="1">
    <source>
        <dbReference type="SAM" id="MobiDB-lite"/>
    </source>
</evidence>
<feature type="compositionally biased region" description="Basic and acidic residues" evidence="1">
    <location>
        <begin position="67"/>
        <end position="85"/>
    </location>
</feature>
<dbReference type="Pfam" id="PF13915">
    <property type="entry name" value="DUF4210"/>
    <property type="match status" value="1"/>
</dbReference>
<feature type="compositionally biased region" description="Polar residues" evidence="1">
    <location>
        <begin position="204"/>
        <end position="213"/>
    </location>
</feature>
<feature type="region of interest" description="Disordered" evidence="1">
    <location>
        <begin position="56"/>
        <end position="91"/>
    </location>
</feature>
<feature type="compositionally biased region" description="Polar residues" evidence="1">
    <location>
        <begin position="151"/>
        <end position="163"/>
    </location>
</feature>
<dbReference type="InterPro" id="IPR033473">
    <property type="entry name" value="Atos-like_C"/>
</dbReference>
<feature type="compositionally biased region" description="Basic residues" evidence="1">
    <location>
        <begin position="468"/>
        <end position="480"/>
    </location>
</feature>
<keyword evidence="4" id="KW-1185">Reference proteome</keyword>
<dbReference type="EMBL" id="JAGHQM010001969">
    <property type="protein sequence ID" value="KAH0551511.1"/>
    <property type="molecule type" value="Genomic_DNA"/>
</dbReference>
<protein>
    <recommendedName>
        <fullName evidence="2">Atos-like conserved domain-containing protein</fullName>
    </recommendedName>
</protein>
<feature type="compositionally biased region" description="Low complexity" evidence="1">
    <location>
        <begin position="165"/>
        <end position="175"/>
    </location>
</feature>
<accession>A0A9P8IHQ5</accession>
<evidence type="ECO:0000313" key="4">
    <source>
        <dbReference type="Proteomes" id="UP000750711"/>
    </source>
</evidence>
<dbReference type="InterPro" id="IPR025261">
    <property type="entry name" value="Atos-like_cons_dom"/>
</dbReference>
<proteinExistence type="predicted"/>
<reference evidence="3" key="1">
    <citation type="submission" date="2021-03" db="EMBL/GenBank/DDBJ databases">
        <title>Comparative genomics and phylogenomic investigation of the class Geoglossomycetes provide insights into ecological specialization and systematics.</title>
        <authorList>
            <person name="Melie T."/>
            <person name="Pirro S."/>
            <person name="Miller A.N."/>
            <person name="Quandt A."/>
        </authorList>
    </citation>
    <scope>NUCLEOTIDE SEQUENCE</scope>
    <source>
        <strain evidence="3">CAQ_001_2017</strain>
    </source>
</reference>
<feature type="region of interest" description="Disordered" evidence="1">
    <location>
        <begin position="443"/>
        <end position="496"/>
    </location>
</feature>
<evidence type="ECO:0000313" key="3">
    <source>
        <dbReference type="EMBL" id="KAH0551511.1"/>
    </source>
</evidence>